<proteinExistence type="predicted"/>
<feature type="region of interest" description="Disordered" evidence="1">
    <location>
        <begin position="21"/>
        <end position="69"/>
    </location>
</feature>
<evidence type="ECO:0000313" key="2">
    <source>
        <dbReference type="EMBL" id="KKK88599.1"/>
    </source>
</evidence>
<evidence type="ECO:0000256" key="1">
    <source>
        <dbReference type="SAM" id="MobiDB-lite"/>
    </source>
</evidence>
<comment type="caution">
    <text evidence="2">The sequence shown here is derived from an EMBL/GenBank/DDBJ whole genome shotgun (WGS) entry which is preliminary data.</text>
</comment>
<feature type="compositionally biased region" description="Polar residues" evidence="1">
    <location>
        <begin position="58"/>
        <end position="69"/>
    </location>
</feature>
<sequence>ALRMAGKIAVVAWSMLKHKTDWDPERAGIVAEGTTEEGPPRNTNQGRCDRGTHADASSIGQVAENSMTS</sequence>
<gene>
    <name evidence="2" type="ORF">LCGC14_2741510</name>
</gene>
<name>A0A0F9BD67_9ZZZZ</name>
<protein>
    <submittedName>
        <fullName evidence="2">Uncharacterized protein</fullName>
    </submittedName>
</protein>
<reference evidence="2" key="1">
    <citation type="journal article" date="2015" name="Nature">
        <title>Complex archaea that bridge the gap between prokaryotes and eukaryotes.</title>
        <authorList>
            <person name="Spang A."/>
            <person name="Saw J.H."/>
            <person name="Jorgensen S.L."/>
            <person name="Zaremba-Niedzwiedzka K."/>
            <person name="Martijn J."/>
            <person name="Lind A.E."/>
            <person name="van Eijk R."/>
            <person name="Schleper C."/>
            <person name="Guy L."/>
            <person name="Ettema T.J."/>
        </authorList>
    </citation>
    <scope>NUCLEOTIDE SEQUENCE</scope>
</reference>
<dbReference type="EMBL" id="LAZR01049880">
    <property type="protein sequence ID" value="KKK88599.1"/>
    <property type="molecule type" value="Genomic_DNA"/>
</dbReference>
<feature type="non-terminal residue" evidence="2">
    <location>
        <position position="1"/>
    </location>
</feature>
<dbReference type="AlphaFoldDB" id="A0A0F9BD67"/>
<accession>A0A0F9BD67</accession>
<organism evidence="2">
    <name type="scientific">marine sediment metagenome</name>
    <dbReference type="NCBI Taxonomy" id="412755"/>
    <lineage>
        <taxon>unclassified sequences</taxon>
        <taxon>metagenomes</taxon>
        <taxon>ecological metagenomes</taxon>
    </lineage>
</organism>